<keyword evidence="2" id="KW-1185">Reference proteome</keyword>
<evidence type="ECO:0000313" key="1">
    <source>
        <dbReference type="EMBL" id="KAG8645453.1"/>
    </source>
</evidence>
<organism evidence="1 2">
    <name type="scientific">Manihot esculenta</name>
    <name type="common">Cassava</name>
    <name type="synonym">Jatropha manihot</name>
    <dbReference type="NCBI Taxonomy" id="3983"/>
    <lineage>
        <taxon>Eukaryota</taxon>
        <taxon>Viridiplantae</taxon>
        <taxon>Streptophyta</taxon>
        <taxon>Embryophyta</taxon>
        <taxon>Tracheophyta</taxon>
        <taxon>Spermatophyta</taxon>
        <taxon>Magnoliopsida</taxon>
        <taxon>eudicotyledons</taxon>
        <taxon>Gunneridae</taxon>
        <taxon>Pentapetalae</taxon>
        <taxon>rosids</taxon>
        <taxon>fabids</taxon>
        <taxon>Malpighiales</taxon>
        <taxon>Euphorbiaceae</taxon>
        <taxon>Crotonoideae</taxon>
        <taxon>Manihoteae</taxon>
        <taxon>Manihot</taxon>
    </lineage>
</organism>
<dbReference type="Proteomes" id="UP000091857">
    <property type="component" value="Chromosome 10"/>
</dbReference>
<reference evidence="2" key="1">
    <citation type="journal article" date="2016" name="Nat. Biotechnol.">
        <title>Sequencing wild and cultivated cassava and related species reveals extensive interspecific hybridization and genetic diversity.</title>
        <authorList>
            <person name="Bredeson J.V."/>
            <person name="Lyons J.B."/>
            <person name="Prochnik S.E."/>
            <person name="Wu G.A."/>
            <person name="Ha C.M."/>
            <person name="Edsinger-Gonzales E."/>
            <person name="Grimwood J."/>
            <person name="Schmutz J."/>
            <person name="Rabbi I.Y."/>
            <person name="Egesi C."/>
            <person name="Nauluvula P."/>
            <person name="Lebot V."/>
            <person name="Ndunguru J."/>
            <person name="Mkamilo G."/>
            <person name="Bart R.S."/>
            <person name="Setter T.L."/>
            <person name="Gleadow R.M."/>
            <person name="Kulakow P."/>
            <person name="Ferguson M.E."/>
            <person name="Rounsley S."/>
            <person name="Rokhsar D.S."/>
        </authorList>
    </citation>
    <scope>NUCLEOTIDE SEQUENCE [LARGE SCALE GENOMIC DNA]</scope>
    <source>
        <strain evidence="2">cv. AM560-2</strain>
    </source>
</reference>
<accession>A0ACB7H129</accession>
<evidence type="ECO:0000313" key="2">
    <source>
        <dbReference type="Proteomes" id="UP000091857"/>
    </source>
</evidence>
<comment type="caution">
    <text evidence="1">The sequence shown here is derived from an EMBL/GenBank/DDBJ whole genome shotgun (WGS) entry which is preliminary data.</text>
</comment>
<dbReference type="EMBL" id="CM004396">
    <property type="protein sequence ID" value="KAG8645453.1"/>
    <property type="molecule type" value="Genomic_DNA"/>
</dbReference>
<gene>
    <name evidence="1" type="ORF">MANES_10G065902v8</name>
</gene>
<name>A0ACB7H129_MANES</name>
<protein>
    <submittedName>
        <fullName evidence="1">Uncharacterized protein</fullName>
    </submittedName>
</protein>
<sequence>MNLLSWNCRGLENPLTVHNLQGICNSKLDGKVFKFRQFVDRLQLIDISFKGPPTTWNNRREGIYNIRERLDRCLATHQWLLHYPTATVQNLEDLGFDHRPLWVTFKPPYAKAKQYFKFD</sequence>
<proteinExistence type="predicted"/>